<reference evidence="2" key="1">
    <citation type="journal article" date="2013" name="New Phytol.">
        <title>Comparative genomic and transcriptomic analyses reveal the hemibiotrophic stage shift of Colletotrichum fungi.</title>
        <authorList>
            <person name="Gan P."/>
            <person name="Ikeda K."/>
            <person name="Irieda H."/>
            <person name="Narusaka M."/>
            <person name="O'Connell R.J."/>
            <person name="Narusaka Y."/>
            <person name="Takano Y."/>
            <person name="Kubo Y."/>
            <person name="Shirasu K."/>
        </authorList>
    </citation>
    <scope>NUCLEOTIDE SEQUENCE [LARGE SCALE GENOMIC DNA]</scope>
    <source>
        <strain evidence="2">104-T / ATCC 96160 / CBS 514.97 / LARS 414 / MAFF 240422</strain>
    </source>
</reference>
<name>A0A484FPA9_COLOR</name>
<keyword evidence="2" id="KW-1185">Reference proteome</keyword>
<dbReference type="Proteomes" id="UP000014480">
    <property type="component" value="Unassembled WGS sequence"/>
</dbReference>
<gene>
    <name evidence="1" type="ORF">Cob_v007728</name>
</gene>
<dbReference type="EMBL" id="AMCV02000020">
    <property type="protein sequence ID" value="TDZ19666.1"/>
    <property type="molecule type" value="Genomic_DNA"/>
</dbReference>
<organism evidence="1 2">
    <name type="scientific">Colletotrichum orbiculare (strain 104-T / ATCC 96160 / CBS 514.97 / LARS 414 / MAFF 240422)</name>
    <name type="common">Cucumber anthracnose fungus</name>
    <name type="synonym">Colletotrichum lagenarium</name>
    <dbReference type="NCBI Taxonomy" id="1213857"/>
    <lineage>
        <taxon>Eukaryota</taxon>
        <taxon>Fungi</taxon>
        <taxon>Dikarya</taxon>
        <taxon>Ascomycota</taxon>
        <taxon>Pezizomycotina</taxon>
        <taxon>Sordariomycetes</taxon>
        <taxon>Hypocreomycetidae</taxon>
        <taxon>Glomerellales</taxon>
        <taxon>Glomerellaceae</taxon>
        <taxon>Colletotrichum</taxon>
        <taxon>Colletotrichum orbiculare species complex</taxon>
    </lineage>
</organism>
<reference evidence="2" key="2">
    <citation type="journal article" date="2019" name="Mol. Plant Microbe Interact.">
        <title>Genome sequence resources for four phytopathogenic fungi from the Colletotrichum orbiculare species complex.</title>
        <authorList>
            <person name="Gan P."/>
            <person name="Tsushima A."/>
            <person name="Narusaka M."/>
            <person name="Narusaka Y."/>
            <person name="Takano Y."/>
            <person name="Kubo Y."/>
            <person name="Shirasu K."/>
        </authorList>
    </citation>
    <scope>GENOME REANNOTATION</scope>
    <source>
        <strain evidence="2">104-T / ATCC 96160 / CBS 514.97 / LARS 414 / MAFF 240422</strain>
    </source>
</reference>
<protein>
    <submittedName>
        <fullName evidence="1">Uncharacterized protein</fullName>
    </submittedName>
</protein>
<accession>A0A484FPA9</accession>
<dbReference type="AlphaFoldDB" id="A0A484FPA9"/>
<evidence type="ECO:0000313" key="1">
    <source>
        <dbReference type="EMBL" id="TDZ19666.1"/>
    </source>
</evidence>
<sequence length="76" mass="8562">MLAAAPWATIAPRQFSRCEIADFVGGGKQRRQDQNDRDVVLHTHTKAYSNSVLFPTYTSFLFCEDQHIVSLPGHGR</sequence>
<proteinExistence type="predicted"/>
<evidence type="ECO:0000313" key="2">
    <source>
        <dbReference type="Proteomes" id="UP000014480"/>
    </source>
</evidence>
<comment type="caution">
    <text evidence="1">The sequence shown here is derived from an EMBL/GenBank/DDBJ whole genome shotgun (WGS) entry which is preliminary data.</text>
</comment>